<reference evidence="3" key="3">
    <citation type="submission" date="2025-09" db="UniProtKB">
        <authorList>
            <consortium name="Ensembl"/>
        </authorList>
    </citation>
    <scope>IDENTIFICATION</scope>
</reference>
<reference evidence="3" key="2">
    <citation type="submission" date="2025-08" db="UniProtKB">
        <authorList>
            <consortium name="Ensembl"/>
        </authorList>
    </citation>
    <scope>IDENTIFICATION</scope>
</reference>
<dbReference type="Ensembl" id="ENSLCAT00010054921.1">
    <property type="protein sequence ID" value="ENSLCAP00010053552.1"/>
    <property type="gene ID" value="ENSLCAG00010024897.1"/>
</dbReference>
<dbReference type="Proteomes" id="UP000314980">
    <property type="component" value="Unassembled WGS sequence"/>
</dbReference>
<sequence length="212" mass="24372">MLAKILEDMWVEPEVLEALSEEQKRILFLKMREEQVRRWREREEREEKEGGYNNIRQKKASSKHVRWLLGRDGDVSVSIIGEVDEFRSSKLLQSLMNNSLTIKLHPTYIQDYPASSSEEDVDSCSADDDLKDPTEDSDSESGSSSDNLSDWAPLYRPHLSSHGNQPPLIAQLSDTARADPQDRGEKTGEERRSREKPDLCVFVLKCKIHDNQ</sequence>
<reference evidence="4" key="1">
    <citation type="submission" date="2015-09" db="EMBL/GenBank/DDBJ databases">
        <authorList>
            <person name="Sai Rama Sridatta P."/>
        </authorList>
    </citation>
    <scope>NUCLEOTIDE SEQUENCE [LARGE SCALE GENOMIC DNA]</scope>
</reference>
<protein>
    <submittedName>
        <fullName evidence="3">Zgc:92242</fullName>
    </submittedName>
</protein>
<keyword evidence="4" id="KW-1185">Reference proteome</keyword>
<feature type="compositionally biased region" description="Basic and acidic residues" evidence="2">
    <location>
        <begin position="176"/>
        <end position="195"/>
    </location>
</feature>
<keyword evidence="1" id="KW-0727">SH2 domain</keyword>
<feature type="compositionally biased region" description="Low complexity" evidence="2">
    <location>
        <begin position="140"/>
        <end position="150"/>
    </location>
</feature>
<proteinExistence type="predicted"/>
<name>A0A4W6FSF4_LATCA</name>
<feature type="region of interest" description="Disordered" evidence="2">
    <location>
        <begin position="113"/>
        <end position="195"/>
    </location>
</feature>
<feature type="compositionally biased region" description="Acidic residues" evidence="2">
    <location>
        <begin position="117"/>
        <end position="139"/>
    </location>
</feature>
<evidence type="ECO:0000313" key="4">
    <source>
        <dbReference type="Proteomes" id="UP000314980"/>
    </source>
</evidence>
<evidence type="ECO:0000313" key="3">
    <source>
        <dbReference type="Ensembl" id="ENSLCAP00010053552.1"/>
    </source>
</evidence>
<evidence type="ECO:0000256" key="1">
    <source>
        <dbReference type="ARBA" id="ARBA00022999"/>
    </source>
</evidence>
<gene>
    <name evidence="3" type="primary">zgc:92242</name>
</gene>
<accession>A0A4W6FSF4</accession>
<evidence type="ECO:0000256" key="2">
    <source>
        <dbReference type="SAM" id="MobiDB-lite"/>
    </source>
</evidence>
<organism evidence="3 4">
    <name type="scientific">Lates calcarifer</name>
    <name type="common">Barramundi</name>
    <name type="synonym">Holocentrus calcarifer</name>
    <dbReference type="NCBI Taxonomy" id="8187"/>
    <lineage>
        <taxon>Eukaryota</taxon>
        <taxon>Metazoa</taxon>
        <taxon>Chordata</taxon>
        <taxon>Craniata</taxon>
        <taxon>Vertebrata</taxon>
        <taxon>Euteleostomi</taxon>
        <taxon>Actinopterygii</taxon>
        <taxon>Neopterygii</taxon>
        <taxon>Teleostei</taxon>
        <taxon>Neoteleostei</taxon>
        <taxon>Acanthomorphata</taxon>
        <taxon>Carangaria</taxon>
        <taxon>Carangaria incertae sedis</taxon>
        <taxon>Centropomidae</taxon>
        <taxon>Lates</taxon>
    </lineage>
</organism>
<dbReference type="GeneTree" id="ENSGT00940000161678"/>
<dbReference type="PANTHER" id="PTHR14388">
    <property type="entry name" value="T CELL-SPECIFIC ADAPTER PROTEIN TSAD"/>
    <property type="match status" value="1"/>
</dbReference>
<dbReference type="AlphaFoldDB" id="A0A4W6FSF4"/>
<dbReference type="PANTHER" id="PTHR14388:SF5">
    <property type="entry name" value="SH2 DOMAIN-CONTAINING PROTEIN 4A"/>
    <property type="match status" value="1"/>
</dbReference>
<dbReference type="GO" id="GO:0005737">
    <property type="term" value="C:cytoplasm"/>
    <property type="evidence" value="ECO:0007669"/>
    <property type="project" value="TreeGrafter"/>
</dbReference>